<keyword evidence="2" id="KW-1185">Reference proteome</keyword>
<reference evidence="2" key="1">
    <citation type="submission" date="2016-10" db="EMBL/GenBank/DDBJ databases">
        <authorList>
            <person name="Varghese N."/>
            <person name="Submissions S."/>
        </authorList>
    </citation>
    <scope>NUCLEOTIDE SEQUENCE [LARGE SCALE GENOMIC DNA]</scope>
    <source>
        <strain evidence="2">DSM 241</strain>
    </source>
</reference>
<dbReference type="STRING" id="1396821.SAMN05444515_1306"/>
<gene>
    <name evidence="1" type="ORF">SAMN05444515_1306</name>
</gene>
<evidence type="ECO:0000313" key="2">
    <source>
        <dbReference type="Proteomes" id="UP000199256"/>
    </source>
</evidence>
<dbReference type="PANTHER" id="PTHR35586:SF1">
    <property type="entry name" value="SLL1691 PROTEIN"/>
    <property type="match status" value="1"/>
</dbReference>
<name>A0A1H7RYB6_9GAMM</name>
<proteinExistence type="predicted"/>
<dbReference type="AlphaFoldDB" id="A0A1H7RYB6"/>
<dbReference type="EMBL" id="FOAA01000030">
    <property type="protein sequence ID" value="SEL64367.1"/>
    <property type="molecule type" value="Genomic_DNA"/>
</dbReference>
<accession>A0A1H7RYB6</accession>
<dbReference type="Proteomes" id="UP000199256">
    <property type="component" value="Unassembled WGS sequence"/>
</dbReference>
<evidence type="ECO:0000313" key="1">
    <source>
        <dbReference type="EMBL" id="SEL64367.1"/>
    </source>
</evidence>
<evidence type="ECO:0008006" key="3">
    <source>
        <dbReference type="Google" id="ProtNLM"/>
    </source>
</evidence>
<organism evidence="1 2">
    <name type="scientific">Ectothiorhodospira marina</name>
    <dbReference type="NCBI Taxonomy" id="1396821"/>
    <lineage>
        <taxon>Bacteria</taxon>
        <taxon>Pseudomonadati</taxon>
        <taxon>Pseudomonadota</taxon>
        <taxon>Gammaproteobacteria</taxon>
        <taxon>Chromatiales</taxon>
        <taxon>Ectothiorhodospiraceae</taxon>
        <taxon>Ectothiorhodospira</taxon>
    </lineage>
</organism>
<dbReference type="RefSeq" id="WP_090255785.1">
    <property type="nucleotide sequence ID" value="NZ_FOAA01000030.1"/>
</dbReference>
<dbReference type="OrthoDB" id="5562276at2"/>
<dbReference type="PANTHER" id="PTHR35586">
    <property type="entry name" value="SLL1691 PROTEIN"/>
    <property type="match status" value="1"/>
</dbReference>
<protein>
    <recommendedName>
        <fullName evidence="3">Transposase, YhgA-like</fullName>
    </recommendedName>
</protein>
<sequence>MTDQDSARRTDHDSPWKDALESYFEEFVQLLFPAIHEEVDWSRGYSPMDKELQQITADASSGRRHADKLIKVYARDGGETWVLVHVEVQGEPEDGFAQRMYTYQYRLRDRYGVDVVSLAVLADTSPGFRPKRFRYARWGCELSFAFPMTKLIDWEARWADLEVSENVFALVVMAQIKAKRLDNGEERQRAKVGLIRLLYERGYSRAEIQRLFHIIDWMIQLPRGLERGFLEVVYAIEEEKRMPYINTAERLGMEKGLEQGMEKGLEQGHNLGVADTLRKLIALKFGELPTWADERLSQASDEQLDEWVVKILSAESLEALLGNH</sequence>